<organism evidence="2 3">
    <name type="scientific">Providencia alcalifaciens 205/92</name>
    <dbReference type="NCBI Taxonomy" id="1256988"/>
    <lineage>
        <taxon>Bacteria</taxon>
        <taxon>Pseudomonadati</taxon>
        <taxon>Pseudomonadota</taxon>
        <taxon>Gammaproteobacteria</taxon>
        <taxon>Enterobacterales</taxon>
        <taxon>Morganellaceae</taxon>
        <taxon>Providencia</taxon>
    </lineage>
</organism>
<sequence length="397" mass="45997">MIEPKLHTCIIKIISGPMSGQELMINIDKNIIITDRNISYKTEIDENGFTTYYIPSEKEKCEFSILSDQESNNGLTIHLTQENSTQVFPITFQDILLIDRFPFIIKKINDEWKTHHAVRDPNEIPVIHPENHSDYIKRYKVTFNKKWLILILLFLTIILSITFAFQINPKNDAEKRIQSIDNILKGSQHPIIYTQGKNGKTLILVRTQRDADWSQQILLKKNHPENYTILKIKKLEEEIEEKLIDTVPNLLKVDIENPCQPIIRVIKSPLPNSNEKNINQLLSTYFHCYKQSKIVETPFNELIKKSELGLAESNVKWQKITKDNKVIFVIRDSLNDKQTLSLISFTNSFSQKWGTKQIQFSVSLANNELAGKSFITHTNGITLLGNNHWLFNSNQPN</sequence>
<dbReference type="Gene3D" id="3.30.70.1780">
    <property type="match status" value="1"/>
</dbReference>
<dbReference type="Proteomes" id="UP000022311">
    <property type="component" value="Unassembled WGS sequence"/>
</dbReference>
<keyword evidence="1" id="KW-1133">Transmembrane helix</keyword>
<evidence type="ECO:0000313" key="3">
    <source>
        <dbReference type="Proteomes" id="UP000022311"/>
    </source>
</evidence>
<keyword evidence="1" id="KW-0472">Membrane</keyword>
<protein>
    <submittedName>
        <fullName evidence="2">Type III secretion system protein PrgH-EprH PrgH</fullName>
    </submittedName>
</protein>
<dbReference type="GO" id="GO:0016020">
    <property type="term" value="C:membrane"/>
    <property type="evidence" value="ECO:0007669"/>
    <property type="project" value="InterPro"/>
</dbReference>
<dbReference type="AlphaFoldDB" id="A0AAV3MBS5"/>
<comment type="caution">
    <text evidence="2">The sequence shown here is derived from an EMBL/GenBank/DDBJ whole genome shotgun (WGS) entry which is preliminary data.</text>
</comment>
<reference evidence="2 3" key="1">
    <citation type="submission" date="2014-01" db="EMBL/GenBank/DDBJ databases">
        <authorList>
            <person name="Durkin A.S."/>
            <person name="McCorrison J."/>
            <person name="Torralba M."/>
            <person name="Gillis M."/>
            <person name="Haft D.H."/>
            <person name="Methe B."/>
            <person name="Sutton G."/>
            <person name="Nelson K.E."/>
        </authorList>
    </citation>
    <scope>NUCLEOTIDE SEQUENCE [LARGE SCALE GENOMIC DNA]</scope>
    <source>
        <strain evidence="2 3">205/92</strain>
    </source>
</reference>
<feature type="transmembrane region" description="Helical" evidence="1">
    <location>
        <begin position="147"/>
        <end position="167"/>
    </location>
</feature>
<dbReference type="Gene3D" id="2.60.200.20">
    <property type="match status" value="1"/>
</dbReference>
<proteinExistence type="predicted"/>
<dbReference type="Pfam" id="PF09480">
    <property type="entry name" value="PrgH"/>
    <property type="match status" value="1"/>
</dbReference>
<evidence type="ECO:0000313" key="2">
    <source>
        <dbReference type="EMBL" id="EUD12950.1"/>
    </source>
</evidence>
<gene>
    <name evidence="2" type="ORF">HMPREF1563_0962</name>
</gene>
<accession>A0AAV3MBS5</accession>
<evidence type="ECO:0000256" key="1">
    <source>
        <dbReference type="SAM" id="Phobius"/>
    </source>
</evidence>
<dbReference type="Gene3D" id="3.30.70.1770">
    <property type="match status" value="1"/>
</dbReference>
<dbReference type="RefSeq" id="WP_036959565.1">
    <property type="nucleotide sequence ID" value="NZ_JALD01000003.1"/>
</dbReference>
<dbReference type="EMBL" id="JALD01000003">
    <property type="protein sequence ID" value="EUD12950.1"/>
    <property type="molecule type" value="Genomic_DNA"/>
</dbReference>
<dbReference type="InterPro" id="IPR019029">
    <property type="entry name" value="T3SS_PrgH/EprH-like"/>
</dbReference>
<keyword evidence="1" id="KW-0812">Transmembrane</keyword>
<name>A0AAV3MBS5_9GAMM</name>